<dbReference type="InterPro" id="IPR050583">
    <property type="entry name" value="Mycobacterial_A85_antigen"/>
</dbReference>
<reference evidence="2 3" key="2">
    <citation type="journal article" date="2016" name="Genome Announc.">
        <title>Draft Genome Sequence of Erythromycin- and Oxytetracycline-Sensitive Nocardia seriolae Strain U-1 (NBRC 110359).</title>
        <authorList>
            <person name="Imajoh M."/>
            <person name="Sukeda M."/>
            <person name="Shimizu M."/>
            <person name="Yamane J."/>
            <person name="Ohnishi K."/>
            <person name="Oshima S."/>
        </authorList>
    </citation>
    <scope>NUCLEOTIDE SEQUENCE [LARGE SCALE GENOMIC DNA]</scope>
    <source>
        <strain evidence="2 3">U-1</strain>
    </source>
</reference>
<gene>
    <name evidence="1" type="primary">frmB</name>
    <name evidence="1" type="ORF">NS506_06703</name>
    <name evidence="2" type="ORF">NSK11_contig00018-0086</name>
</gene>
<dbReference type="PANTHER" id="PTHR48098">
    <property type="entry name" value="ENTEROCHELIN ESTERASE-RELATED"/>
    <property type="match status" value="1"/>
</dbReference>
<dbReference type="Proteomes" id="UP000180166">
    <property type="component" value="Chromosome"/>
</dbReference>
<protein>
    <submittedName>
        <fullName evidence="2">Mycolyltransferase</fullName>
    </submittedName>
    <submittedName>
        <fullName evidence="1">S-formylglutathione hydrolase</fullName>
        <ecNumber evidence="1">3.1.2.12</ecNumber>
    </submittedName>
</protein>
<sequence length="330" mass="34793">MSDSSIWRTLAIAVTLAIVAVLPVNATADRTALHANVIHSDRIGPRWERVQVDSAAMGRPVTLDVLHGSGDGPRPTLYLLDGVDAEGVSDWLTKGHAADFFADKPIDVVFPAGATGSMYTDWQHPDAALGWNRWDTFLAGELPGVIEPYLHSDGRRAIAGVSMGAQGAMMLAHRHPGLYRAVAGMSGCYSTVDSTGSMVTALTVASRGGNVMNLWGPLGTFDWLTHDSTVGAEALRGTVIYLSAASGVPGVPDLAEVLRSADMPAALQSAGGGVALEAGARICTEHFAKRLSDLRIPATVHYEPTGIHAWEDFSAQLGPAWDTLATAFGR</sequence>
<evidence type="ECO:0000313" key="3">
    <source>
        <dbReference type="Proteomes" id="UP000037179"/>
    </source>
</evidence>
<proteinExistence type="predicted"/>
<dbReference type="SUPFAM" id="SSF53474">
    <property type="entry name" value="alpha/beta-Hydrolases"/>
    <property type="match status" value="1"/>
</dbReference>
<dbReference type="EMBL" id="BBYQ01000018">
    <property type="protein sequence ID" value="GAP27494.1"/>
    <property type="molecule type" value="Genomic_DNA"/>
</dbReference>
<keyword evidence="3" id="KW-1185">Reference proteome</keyword>
<reference evidence="3" key="1">
    <citation type="submission" date="2015-07" db="EMBL/GenBank/DDBJ databases">
        <title>Nocardia seriolae U-1 whole genome shotgun sequence.</title>
        <authorList>
            <person name="Imajoh M."/>
            <person name="Fukumoto Y."/>
            <person name="Sukeda M."/>
            <person name="Yamane J."/>
            <person name="Yamasaki K."/>
            <person name="Shimizu M."/>
            <person name="Ohnishi K."/>
            <person name="Oshima S."/>
        </authorList>
    </citation>
    <scope>NUCLEOTIDE SEQUENCE [LARGE SCALE GENOMIC DNA]</scope>
    <source>
        <strain evidence="3">U-1</strain>
    </source>
</reference>
<dbReference type="EC" id="3.1.2.12" evidence="1"/>
<evidence type="ECO:0000313" key="1">
    <source>
        <dbReference type="EMBL" id="APB00734.1"/>
    </source>
</evidence>
<dbReference type="InterPro" id="IPR029058">
    <property type="entry name" value="AB_hydrolase_fold"/>
</dbReference>
<dbReference type="AlphaFoldDB" id="A0ABC8B2T2"/>
<dbReference type="KEGG" id="nsr:NS506_06703"/>
<organism evidence="1 4">
    <name type="scientific">Nocardia seriolae</name>
    <dbReference type="NCBI Taxonomy" id="37332"/>
    <lineage>
        <taxon>Bacteria</taxon>
        <taxon>Bacillati</taxon>
        <taxon>Actinomycetota</taxon>
        <taxon>Actinomycetes</taxon>
        <taxon>Mycobacteriales</taxon>
        <taxon>Nocardiaceae</taxon>
        <taxon>Nocardia</taxon>
    </lineage>
</organism>
<dbReference type="Gene3D" id="3.40.50.1820">
    <property type="entry name" value="alpha/beta hydrolase"/>
    <property type="match status" value="1"/>
</dbReference>
<dbReference type="PANTHER" id="PTHR48098:SF1">
    <property type="entry name" value="DIACYLGLYCEROL ACYLTRANSFERASE_MYCOLYLTRANSFERASE AG85A"/>
    <property type="match status" value="1"/>
</dbReference>
<reference evidence="1 4" key="3">
    <citation type="submission" date="2016-10" db="EMBL/GenBank/DDBJ databases">
        <title>Genome sequence of Nocardia seriolae strain EM150506, isolated from Anguila japonica.</title>
        <authorList>
            <person name="Han H.-J."/>
        </authorList>
    </citation>
    <scope>NUCLEOTIDE SEQUENCE [LARGE SCALE GENOMIC DNA]</scope>
    <source>
        <strain evidence="1 4">EM150506</strain>
    </source>
</reference>
<accession>A0ABC8B2T2</accession>
<dbReference type="InterPro" id="IPR000801">
    <property type="entry name" value="Esterase-like"/>
</dbReference>
<dbReference type="Proteomes" id="UP000037179">
    <property type="component" value="Unassembled WGS sequence"/>
</dbReference>
<dbReference type="EMBL" id="CP017839">
    <property type="protein sequence ID" value="APB00734.1"/>
    <property type="molecule type" value="Genomic_DNA"/>
</dbReference>
<keyword evidence="1" id="KW-0378">Hydrolase</keyword>
<dbReference type="GO" id="GO:0018738">
    <property type="term" value="F:S-formylglutathione hydrolase activity"/>
    <property type="evidence" value="ECO:0007669"/>
    <property type="project" value="UniProtKB-EC"/>
</dbReference>
<evidence type="ECO:0000313" key="4">
    <source>
        <dbReference type="Proteomes" id="UP000180166"/>
    </source>
</evidence>
<evidence type="ECO:0000313" key="2">
    <source>
        <dbReference type="EMBL" id="GAP27494.1"/>
    </source>
</evidence>
<name>A0ABC8B2T2_9NOCA</name>
<dbReference type="Pfam" id="PF00756">
    <property type="entry name" value="Esterase"/>
    <property type="match status" value="1"/>
</dbReference>